<dbReference type="AlphaFoldDB" id="A0A561ECB7"/>
<gene>
    <name evidence="1" type="ORF">BKA23_2082</name>
</gene>
<name>A0A561ECB7_9MICO</name>
<dbReference type="EMBL" id="VIVQ01000001">
    <property type="protein sequence ID" value="TWE13253.1"/>
    <property type="molecule type" value="Genomic_DNA"/>
</dbReference>
<reference evidence="1 2" key="1">
    <citation type="submission" date="2019-06" db="EMBL/GenBank/DDBJ databases">
        <title>Sequencing the genomes of 1000 actinobacteria strains.</title>
        <authorList>
            <person name="Klenk H.-P."/>
        </authorList>
    </citation>
    <scope>NUCLEOTIDE SEQUENCE [LARGE SCALE GENOMIC DNA]</scope>
    <source>
        <strain evidence="1 2">DSM 19560</strain>
    </source>
</reference>
<evidence type="ECO:0000313" key="1">
    <source>
        <dbReference type="EMBL" id="TWE13253.1"/>
    </source>
</evidence>
<comment type="caution">
    <text evidence="1">The sequence shown here is derived from an EMBL/GenBank/DDBJ whole genome shotgun (WGS) entry which is preliminary data.</text>
</comment>
<sequence>MPDQPCPEWCADRTCGGEHGSDLSSVAATGGSELQRAVEEKWNLARVPMVSVRTVFSQHPAGPDDAPSVALFICDSTGECEVLLRAHEARALIDAIGVQLQRISSITLSTPTN</sequence>
<organism evidence="1 2">
    <name type="scientific">Rudaeicoccus suwonensis</name>
    <dbReference type="NCBI Taxonomy" id="657409"/>
    <lineage>
        <taxon>Bacteria</taxon>
        <taxon>Bacillati</taxon>
        <taxon>Actinomycetota</taxon>
        <taxon>Actinomycetes</taxon>
        <taxon>Micrococcales</taxon>
        <taxon>Dermacoccaceae</taxon>
        <taxon>Rudaeicoccus</taxon>
    </lineage>
</organism>
<dbReference type="Proteomes" id="UP000318297">
    <property type="component" value="Unassembled WGS sequence"/>
</dbReference>
<proteinExistence type="predicted"/>
<accession>A0A561ECB7</accession>
<protein>
    <submittedName>
        <fullName evidence="1">Uncharacterized protein</fullName>
    </submittedName>
</protein>
<keyword evidence="2" id="KW-1185">Reference proteome</keyword>
<evidence type="ECO:0000313" key="2">
    <source>
        <dbReference type="Proteomes" id="UP000318297"/>
    </source>
</evidence>